<dbReference type="EMBL" id="VYYT01000567">
    <property type="protein sequence ID" value="KAK2731620.1"/>
    <property type="molecule type" value="Genomic_DNA"/>
</dbReference>
<accession>A0AAD9Y285</accession>
<feature type="region of interest" description="Disordered" evidence="1">
    <location>
        <begin position="81"/>
        <end position="122"/>
    </location>
</feature>
<dbReference type="AlphaFoldDB" id="A0AAD9Y285"/>
<evidence type="ECO:0000256" key="1">
    <source>
        <dbReference type="SAM" id="MobiDB-lite"/>
    </source>
</evidence>
<comment type="caution">
    <text evidence="2">The sequence shown here is derived from an EMBL/GenBank/DDBJ whole genome shotgun (WGS) entry which is preliminary data.</text>
</comment>
<proteinExistence type="predicted"/>
<organism evidence="2 3">
    <name type="scientific">Colletotrichum kahawae</name>
    <name type="common">Coffee berry disease fungus</name>
    <dbReference type="NCBI Taxonomy" id="34407"/>
    <lineage>
        <taxon>Eukaryota</taxon>
        <taxon>Fungi</taxon>
        <taxon>Dikarya</taxon>
        <taxon>Ascomycota</taxon>
        <taxon>Pezizomycotina</taxon>
        <taxon>Sordariomycetes</taxon>
        <taxon>Hypocreomycetidae</taxon>
        <taxon>Glomerellales</taxon>
        <taxon>Glomerellaceae</taxon>
        <taxon>Colletotrichum</taxon>
        <taxon>Colletotrichum gloeosporioides species complex</taxon>
    </lineage>
</organism>
<keyword evidence="3" id="KW-1185">Reference proteome</keyword>
<evidence type="ECO:0000313" key="2">
    <source>
        <dbReference type="EMBL" id="KAK2731620.1"/>
    </source>
</evidence>
<feature type="region of interest" description="Disordered" evidence="1">
    <location>
        <begin position="1"/>
        <end position="26"/>
    </location>
</feature>
<dbReference type="Proteomes" id="UP001281614">
    <property type="component" value="Unassembled WGS sequence"/>
</dbReference>
<name>A0AAD9Y285_COLKA</name>
<reference evidence="2" key="1">
    <citation type="submission" date="2023-02" db="EMBL/GenBank/DDBJ databases">
        <title>Colletotrichum kahawae CIFC_Que2 genome sequencing and assembly.</title>
        <authorList>
            <person name="Baroncelli R."/>
        </authorList>
    </citation>
    <scope>NUCLEOTIDE SEQUENCE</scope>
    <source>
        <strain evidence="2">CIFC_Que2</strain>
    </source>
</reference>
<evidence type="ECO:0000313" key="3">
    <source>
        <dbReference type="Proteomes" id="UP001281614"/>
    </source>
</evidence>
<sequence>MTNPPPGEQVHTYAKSAKDKVRKSGTSAERKIIQLGETSQVFSTVVYFNPTHERLEGAVYVPEGQYMPDVNGFLVELLKDSCDKGPGHGPRRAQTDRQLRQPSRATVRSEGHVRTGSSEVGAAAEETAHANTAVSQAHDNSVGINGAGCAGEAAIGHDGIPHAAARHGERRAEDWPQVDRRMADDSNLRNAGRCVVKQEMPDGAVADGTRRAAPLASLLSFGAGGVSEKVEAGYKVEDERSGDVSEWETVDAQDTRVPAARVTRAGLFRAQAAKVQRFLQQVSLHMRLASRQGRLPPYRTVHQDRWRGLSQRNRRW</sequence>
<gene>
    <name evidence="2" type="ORF">CKAH01_19056</name>
</gene>
<protein>
    <submittedName>
        <fullName evidence="2">Uncharacterized protein</fullName>
    </submittedName>
</protein>